<dbReference type="Pfam" id="PF03033">
    <property type="entry name" value="Glyco_transf_28"/>
    <property type="match status" value="1"/>
</dbReference>
<sequence>MGFHRIVDLVEEIKWNNRNLPKDNPIPVEKSTSGKSNSSSSQLTNTETLRKKKTYSRFLVALMDEKVPIRNMRKLLRELATVKDGTVRFEVPEDVKSQSLDFGAGGAYNDVIIEEHVDAIDNHITPLQIVMLIVGTQGDVQPFVAIGKGLHACGHRVRLATHSDFKEFFLNVGLEFF</sequence>
<dbReference type="GO" id="GO:0016758">
    <property type="term" value="F:hexosyltransferase activity"/>
    <property type="evidence" value="ECO:0007669"/>
    <property type="project" value="InterPro"/>
</dbReference>
<dbReference type="PANTHER" id="PTHR48050:SF2">
    <property type="entry name" value="STEROL 3-BETA-GLUCOSYLTRANSFERASE UGT80A2-LIKE"/>
    <property type="match status" value="1"/>
</dbReference>
<dbReference type="SUPFAM" id="SSF53756">
    <property type="entry name" value="UDP-Glycosyltransferase/glycogen phosphorylase"/>
    <property type="match status" value="1"/>
</dbReference>
<dbReference type="GO" id="GO:0005975">
    <property type="term" value="P:carbohydrate metabolic process"/>
    <property type="evidence" value="ECO:0007669"/>
    <property type="project" value="InterPro"/>
</dbReference>
<protein>
    <recommendedName>
        <fullName evidence="2">Glycosyltransferase family 28 N-terminal domain-containing protein</fullName>
    </recommendedName>
</protein>
<feature type="domain" description="Glycosyltransferase family 28 N-terminal" evidence="2">
    <location>
        <begin position="129"/>
        <end position="176"/>
    </location>
</feature>
<reference evidence="3" key="1">
    <citation type="journal article" date="2007" name="PLoS ONE">
        <title>The first genome sequence of an elite grapevine cultivar (Pinot noir Vitis vinifera L.): coping with a highly heterozygous genome.</title>
        <authorList>
            <person name="Velasco R."/>
            <person name="Zharkikh A."/>
            <person name="Troggio M."/>
            <person name="Cartwright D.A."/>
            <person name="Cestaro A."/>
            <person name="Pruss D."/>
            <person name="Pindo M."/>
            <person name="FitzGerald L.M."/>
            <person name="Vezzulli S."/>
            <person name="Reid J."/>
            <person name="Malacarne G."/>
            <person name="Iliev D."/>
            <person name="Coppola G."/>
            <person name="Wardell B."/>
            <person name="Micheletti D."/>
            <person name="Macalma T."/>
            <person name="Facci M."/>
            <person name="Mitchell J.T."/>
            <person name="Perazzolli M."/>
            <person name="Eldredge G."/>
            <person name="Gatto P."/>
            <person name="Oyzerski R."/>
            <person name="Moretto M."/>
            <person name="Gutin N."/>
            <person name="Stefanini M."/>
            <person name="Chen Y."/>
            <person name="Segala C."/>
            <person name="Davenport C."/>
            <person name="Dematte L."/>
            <person name="Mraz A."/>
            <person name="Battilana J."/>
            <person name="Stormo K."/>
            <person name="Costa F."/>
            <person name="Tao Q."/>
            <person name="Si-Ammour A."/>
            <person name="Harkins T."/>
            <person name="Lackey A."/>
            <person name="Perbost C."/>
            <person name="Taillon B."/>
            <person name="Stella A."/>
            <person name="Solovyev V."/>
            <person name="Fawcett J.A."/>
            <person name="Sterck L."/>
            <person name="Vandepoele K."/>
            <person name="Grando S.M."/>
            <person name="Toppo S."/>
            <person name="Moser C."/>
            <person name="Lanchbury J."/>
            <person name="Bogden R."/>
            <person name="Skolnick M."/>
            <person name="Sgaramella V."/>
            <person name="Bhatnagar S.K."/>
            <person name="Fontana P."/>
            <person name="Gutin A."/>
            <person name="Van de Peer Y."/>
            <person name="Salamini F."/>
            <person name="Viola R."/>
        </authorList>
    </citation>
    <scope>NUCLEOTIDE SEQUENCE</scope>
</reference>
<dbReference type="EMBL" id="AM473118">
    <property type="protein sequence ID" value="CAN63910.1"/>
    <property type="molecule type" value="Genomic_DNA"/>
</dbReference>
<evidence type="ECO:0000313" key="3">
    <source>
        <dbReference type="EMBL" id="CAN63910.1"/>
    </source>
</evidence>
<dbReference type="CAZy" id="GT1">
    <property type="family name" value="Glycosyltransferase Family 1"/>
</dbReference>
<name>A5BVX9_VITVI</name>
<dbReference type="AlphaFoldDB" id="A5BVX9"/>
<dbReference type="InterPro" id="IPR050426">
    <property type="entry name" value="Glycosyltransferase_28"/>
</dbReference>
<feature type="region of interest" description="Disordered" evidence="1">
    <location>
        <begin position="20"/>
        <end position="48"/>
    </location>
</feature>
<proteinExistence type="predicted"/>
<gene>
    <name evidence="3" type="ORF">VITISV_044220</name>
</gene>
<evidence type="ECO:0000256" key="1">
    <source>
        <dbReference type="SAM" id="MobiDB-lite"/>
    </source>
</evidence>
<dbReference type="PANTHER" id="PTHR48050">
    <property type="entry name" value="STEROL 3-BETA-GLUCOSYLTRANSFERASE"/>
    <property type="match status" value="1"/>
</dbReference>
<evidence type="ECO:0000259" key="2">
    <source>
        <dbReference type="Pfam" id="PF03033"/>
    </source>
</evidence>
<accession>A5BVX9</accession>
<organism evidence="3">
    <name type="scientific">Vitis vinifera</name>
    <name type="common">Grape</name>
    <dbReference type="NCBI Taxonomy" id="29760"/>
    <lineage>
        <taxon>Eukaryota</taxon>
        <taxon>Viridiplantae</taxon>
        <taxon>Streptophyta</taxon>
        <taxon>Embryophyta</taxon>
        <taxon>Tracheophyta</taxon>
        <taxon>Spermatophyta</taxon>
        <taxon>Magnoliopsida</taxon>
        <taxon>eudicotyledons</taxon>
        <taxon>Gunneridae</taxon>
        <taxon>Pentapetalae</taxon>
        <taxon>rosids</taxon>
        <taxon>Vitales</taxon>
        <taxon>Vitaceae</taxon>
        <taxon>Viteae</taxon>
        <taxon>Vitis</taxon>
    </lineage>
</organism>
<dbReference type="InterPro" id="IPR004276">
    <property type="entry name" value="GlycoTrans_28_N"/>
</dbReference>
<feature type="compositionally biased region" description="Low complexity" evidence="1">
    <location>
        <begin position="29"/>
        <end position="47"/>
    </location>
</feature>
<dbReference type="Gene3D" id="3.40.50.2000">
    <property type="entry name" value="Glycogen Phosphorylase B"/>
    <property type="match status" value="1"/>
</dbReference>